<dbReference type="CDD" id="cd03230">
    <property type="entry name" value="ABC_DR_subfamily_A"/>
    <property type="match status" value="1"/>
</dbReference>
<dbReference type="EMBL" id="PZJH01000001">
    <property type="protein sequence ID" value="RAK46572.1"/>
    <property type="molecule type" value="Genomic_DNA"/>
</dbReference>
<dbReference type="InterPro" id="IPR027417">
    <property type="entry name" value="P-loop_NTPase"/>
</dbReference>
<dbReference type="PROSITE" id="PS00211">
    <property type="entry name" value="ABC_TRANSPORTER_1"/>
    <property type="match status" value="1"/>
</dbReference>
<evidence type="ECO:0000256" key="2">
    <source>
        <dbReference type="ARBA" id="ARBA00022741"/>
    </source>
</evidence>
<dbReference type="InterPro" id="IPR003439">
    <property type="entry name" value="ABC_transporter-like_ATP-bd"/>
</dbReference>
<gene>
    <name evidence="5" type="ORF">BHU61_03695</name>
</gene>
<keyword evidence="1" id="KW-0813">Transport</keyword>
<dbReference type="SMART" id="SM00382">
    <property type="entry name" value="AAA"/>
    <property type="match status" value="1"/>
</dbReference>
<dbReference type="Gene3D" id="3.40.50.300">
    <property type="entry name" value="P-loop containing nucleotide triphosphate hydrolases"/>
    <property type="match status" value="1"/>
</dbReference>
<dbReference type="InterPro" id="IPR017871">
    <property type="entry name" value="ABC_transporter-like_CS"/>
</dbReference>
<sequence>MGGINMTKHVIEISNLKFKQNKFVLDIPSLHIPMGYITGLIGENGAGKTTLIYQLLNLTTPDSGEIKIFDQTYYEDRAGILSEIGIVFSENHFPEWMNAKKLETIMKMYFEHWDSSAYYNYLDRFEVPVKTKIKHLSQGMKVKLSLATALSHQAKLLILDEPTSNLDPTFRVELLKIFQDLMLDEEMTILFSTHITSDLESIADYIAYIEKGKLLMMDEKDVILDDYKIVRGPAYILDDEINGLLIGTEYFEDSFTALTKEAQAMEELFGNEVSIRKVNIDELMYFKKRERVHHDQSVEVVNSVQ</sequence>
<feature type="domain" description="ABC transporter" evidence="4">
    <location>
        <begin position="8"/>
        <end position="236"/>
    </location>
</feature>
<organism evidence="5 6">
    <name type="scientific">Macrococcus epidermidis</name>
    <dbReference type="NCBI Taxonomy" id="1902580"/>
    <lineage>
        <taxon>Bacteria</taxon>
        <taxon>Bacillati</taxon>
        <taxon>Bacillota</taxon>
        <taxon>Bacilli</taxon>
        <taxon>Bacillales</taxon>
        <taxon>Staphylococcaceae</taxon>
        <taxon>Macrococcus</taxon>
    </lineage>
</organism>
<dbReference type="PROSITE" id="PS50893">
    <property type="entry name" value="ABC_TRANSPORTER_2"/>
    <property type="match status" value="1"/>
</dbReference>
<dbReference type="SUPFAM" id="SSF52540">
    <property type="entry name" value="P-loop containing nucleoside triphosphate hydrolases"/>
    <property type="match status" value="1"/>
</dbReference>
<dbReference type="Proteomes" id="UP000249808">
    <property type="component" value="Unassembled WGS sequence"/>
</dbReference>
<name>A0A327ZWH2_9STAP</name>
<dbReference type="PANTHER" id="PTHR42939:SF3">
    <property type="entry name" value="ABC TRANSPORTER ATP-BINDING COMPONENT"/>
    <property type="match status" value="1"/>
</dbReference>
<dbReference type="GO" id="GO:0005524">
    <property type="term" value="F:ATP binding"/>
    <property type="evidence" value="ECO:0007669"/>
    <property type="project" value="UniProtKB-KW"/>
</dbReference>
<evidence type="ECO:0000313" key="5">
    <source>
        <dbReference type="EMBL" id="RAK46572.1"/>
    </source>
</evidence>
<dbReference type="InterPro" id="IPR051782">
    <property type="entry name" value="ABC_Transporter_VariousFunc"/>
</dbReference>
<protein>
    <submittedName>
        <fullName evidence="5">Sodium ABC transporter ATP-binding protein</fullName>
    </submittedName>
</protein>
<keyword evidence="6" id="KW-1185">Reference proteome</keyword>
<dbReference type="AlphaFoldDB" id="A0A327ZWH2"/>
<evidence type="ECO:0000313" key="6">
    <source>
        <dbReference type="Proteomes" id="UP000249808"/>
    </source>
</evidence>
<reference evidence="5 6" key="1">
    <citation type="journal article" date="2018" name="Front. Microbiol.">
        <title>Description and Comparative Genomics of Macrococcus caseolyticus subsp. hominis subsp. nov., Macrococcus goetzii sp. nov., Macrococcus epidermidis sp. nov., and Macrococcus bohemicus sp. nov., Novel Macrococci From Human Clinical Material With Virulence Potential and Suspected Uptake of Foreign DNA by Natural Transformation.</title>
        <authorList>
            <person name="Maslanova I."/>
            <person name="Wertheimer Z."/>
            <person name="Sedlacek I."/>
            <person name="Svec P."/>
            <person name="Indrakova A."/>
            <person name="Kovarovic V."/>
            <person name="Schumann P."/>
            <person name="Sproer C."/>
            <person name="Kralova S."/>
            <person name="Sedo O."/>
            <person name="Kristofova L."/>
            <person name="Vrbovska V."/>
            <person name="Fuzik T."/>
            <person name="Petras P."/>
            <person name="Zdrahal Z."/>
            <person name="Ruzickova V."/>
            <person name="Doskar J."/>
            <person name="Pantucek R."/>
        </authorList>
    </citation>
    <scope>NUCLEOTIDE SEQUENCE [LARGE SCALE GENOMIC DNA]</scope>
    <source>
        <strain evidence="5 6">01/688</strain>
    </source>
</reference>
<comment type="caution">
    <text evidence="5">The sequence shown here is derived from an EMBL/GenBank/DDBJ whole genome shotgun (WGS) entry which is preliminary data.</text>
</comment>
<dbReference type="InterPro" id="IPR003593">
    <property type="entry name" value="AAA+_ATPase"/>
</dbReference>
<dbReference type="PANTHER" id="PTHR42939">
    <property type="entry name" value="ABC TRANSPORTER ATP-BINDING PROTEIN ALBC-RELATED"/>
    <property type="match status" value="1"/>
</dbReference>
<proteinExistence type="predicted"/>
<evidence type="ECO:0000259" key="4">
    <source>
        <dbReference type="PROSITE" id="PS50893"/>
    </source>
</evidence>
<keyword evidence="3 5" id="KW-0067">ATP-binding</keyword>
<evidence type="ECO:0000256" key="1">
    <source>
        <dbReference type="ARBA" id="ARBA00022448"/>
    </source>
</evidence>
<accession>A0A327ZWH2</accession>
<dbReference type="GO" id="GO:0016887">
    <property type="term" value="F:ATP hydrolysis activity"/>
    <property type="evidence" value="ECO:0007669"/>
    <property type="project" value="InterPro"/>
</dbReference>
<dbReference type="Pfam" id="PF00005">
    <property type="entry name" value="ABC_tran"/>
    <property type="match status" value="1"/>
</dbReference>
<keyword evidence="2" id="KW-0547">Nucleotide-binding</keyword>
<evidence type="ECO:0000256" key="3">
    <source>
        <dbReference type="ARBA" id="ARBA00022840"/>
    </source>
</evidence>